<proteinExistence type="predicted"/>
<feature type="transmembrane region" description="Helical" evidence="2">
    <location>
        <begin position="1185"/>
        <end position="1202"/>
    </location>
</feature>
<reference evidence="4 5" key="1">
    <citation type="submission" date="2024-03" db="EMBL/GenBank/DDBJ databases">
        <title>The Acrasis kona genome and developmental transcriptomes reveal deep origins of eukaryotic multicellular pathways.</title>
        <authorList>
            <person name="Sheikh S."/>
            <person name="Fu C.-J."/>
            <person name="Brown M.W."/>
            <person name="Baldauf S.L."/>
        </authorList>
    </citation>
    <scope>NUCLEOTIDE SEQUENCE [LARGE SCALE GENOMIC DNA]</scope>
    <source>
        <strain evidence="4 5">ATCC MYA-3509</strain>
    </source>
</reference>
<feature type="region of interest" description="Disordered" evidence="1">
    <location>
        <begin position="631"/>
        <end position="679"/>
    </location>
</feature>
<evidence type="ECO:0000313" key="5">
    <source>
        <dbReference type="Proteomes" id="UP001431209"/>
    </source>
</evidence>
<feature type="transmembrane region" description="Helical" evidence="2">
    <location>
        <begin position="502"/>
        <end position="519"/>
    </location>
</feature>
<feature type="region of interest" description="Disordered" evidence="1">
    <location>
        <begin position="1"/>
        <end position="44"/>
    </location>
</feature>
<dbReference type="Gene3D" id="3.40.1110.10">
    <property type="entry name" value="Calcium-transporting ATPase, cytoplasmic domain N"/>
    <property type="match status" value="1"/>
</dbReference>
<comment type="caution">
    <text evidence="4">The sequence shown here is derived from an EMBL/GenBank/DDBJ whole genome shotgun (WGS) entry which is preliminary data.</text>
</comment>
<feature type="domain" description="Cation-transporting P-type ATPase C-terminal" evidence="3">
    <location>
        <begin position="1179"/>
        <end position="1378"/>
    </location>
</feature>
<accession>A0AAW2ZES2</accession>
<feature type="transmembrane region" description="Helical" evidence="2">
    <location>
        <begin position="1357"/>
        <end position="1377"/>
    </location>
</feature>
<feature type="transmembrane region" description="Helical" evidence="2">
    <location>
        <begin position="1152"/>
        <end position="1173"/>
    </location>
</feature>
<feature type="transmembrane region" description="Helical" evidence="2">
    <location>
        <begin position="1223"/>
        <end position="1247"/>
    </location>
</feature>
<dbReference type="PANTHER" id="PTHR13219:SF6">
    <property type="entry name" value="TRANSMEMBRANE PROTEIN 94"/>
    <property type="match status" value="1"/>
</dbReference>
<keyword evidence="2" id="KW-1133">Transmembrane helix</keyword>
<dbReference type="InterPro" id="IPR006068">
    <property type="entry name" value="ATPase_P-typ_cation-transptr_C"/>
</dbReference>
<evidence type="ECO:0000313" key="4">
    <source>
        <dbReference type="EMBL" id="KAL0487154.1"/>
    </source>
</evidence>
<protein>
    <submittedName>
        <fullName evidence="4">10 TM domain-containing transmembrane protein</fullName>
    </submittedName>
</protein>
<evidence type="ECO:0000256" key="1">
    <source>
        <dbReference type="SAM" id="MobiDB-lite"/>
    </source>
</evidence>
<evidence type="ECO:0000256" key="2">
    <source>
        <dbReference type="SAM" id="Phobius"/>
    </source>
</evidence>
<name>A0AAW2ZES2_9EUKA</name>
<dbReference type="InterPro" id="IPR023298">
    <property type="entry name" value="ATPase_P-typ_TM_dom_sf"/>
</dbReference>
<feature type="transmembrane region" description="Helical" evidence="2">
    <location>
        <begin position="1321"/>
        <end position="1345"/>
    </location>
</feature>
<dbReference type="PANTHER" id="PTHR13219">
    <property type="entry name" value="TRANSMEMBRANE PROTEIN 94"/>
    <property type="match status" value="1"/>
</dbReference>
<keyword evidence="5" id="KW-1185">Reference proteome</keyword>
<dbReference type="InterPro" id="IPR023299">
    <property type="entry name" value="ATPase_P-typ_cyto_dom_N"/>
</dbReference>
<dbReference type="Gene3D" id="1.20.1110.10">
    <property type="entry name" value="Calcium-transporting ATPase, transmembrane domain"/>
    <property type="match status" value="1"/>
</dbReference>
<feature type="transmembrane region" description="Helical" evidence="2">
    <location>
        <begin position="267"/>
        <end position="292"/>
    </location>
</feature>
<evidence type="ECO:0000259" key="3">
    <source>
        <dbReference type="Pfam" id="PF00689"/>
    </source>
</evidence>
<dbReference type="SUPFAM" id="SSF81660">
    <property type="entry name" value="Metal cation-transporting ATPase, ATP-binding domain N"/>
    <property type="match status" value="1"/>
</dbReference>
<dbReference type="InterPro" id="IPR023214">
    <property type="entry name" value="HAD_sf"/>
</dbReference>
<dbReference type="Pfam" id="PF00689">
    <property type="entry name" value="Cation_ATPase_C"/>
    <property type="match status" value="1"/>
</dbReference>
<keyword evidence="2" id="KW-0472">Membrane</keyword>
<dbReference type="Gene3D" id="3.40.50.1000">
    <property type="entry name" value="HAD superfamily/HAD-like"/>
    <property type="match status" value="1"/>
</dbReference>
<organism evidence="4 5">
    <name type="scientific">Acrasis kona</name>
    <dbReference type="NCBI Taxonomy" id="1008807"/>
    <lineage>
        <taxon>Eukaryota</taxon>
        <taxon>Discoba</taxon>
        <taxon>Heterolobosea</taxon>
        <taxon>Tetramitia</taxon>
        <taxon>Eutetramitia</taxon>
        <taxon>Acrasidae</taxon>
        <taxon>Acrasis</taxon>
    </lineage>
</organism>
<gene>
    <name evidence="4" type="ORF">AKO1_001050</name>
</gene>
<dbReference type="SUPFAM" id="SSF81665">
    <property type="entry name" value="Calcium ATPase, transmembrane domain M"/>
    <property type="match status" value="1"/>
</dbReference>
<dbReference type="Proteomes" id="UP001431209">
    <property type="component" value="Unassembled WGS sequence"/>
</dbReference>
<dbReference type="GO" id="GO:0000166">
    <property type="term" value="F:nucleotide binding"/>
    <property type="evidence" value="ECO:0007669"/>
    <property type="project" value="InterPro"/>
</dbReference>
<feature type="compositionally biased region" description="Basic and acidic residues" evidence="1">
    <location>
        <begin position="1"/>
        <end position="41"/>
    </location>
</feature>
<feature type="transmembrane region" description="Helical" evidence="2">
    <location>
        <begin position="1282"/>
        <end position="1300"/>
    </location>
</feature>
<sequence length="1406" mass="160689">MQDNDNTKKEPGEVKENISDVKISDNDISAQDRMKSKHLVEGSDNETASFDYSASDLTSINTSNSQPHALSRKQFHVKTRSHLSDELHRMPKTSLDIERPYNISVTPIKVPKGPLQFDDIISEDTSINIETAPNVANRSELSVEGEQMGMPHVKSTPSMQRLHLSTRGSFANLNQDSPLSATSVGTPIESPHHKLFTPNQPQVGLTVEDSLAKLKNNTKHGIEEAKAKRILIDSLEEVITAIETESGTFRGRFWAALSRSLFKVNPLNGGVSFCLFVLCTAMLVVACILKFIGLPYRQSVGYSEYSTSIRVLFEAIIMLFSTFIFVLLHVQREYKKQHIYVSLLRVKFKELLKNDFDFAIKSEEGNLFEGINMIPYRLIFVCRDHKWEKLPHILLVKGDYVYTHLRHKDLEESGISYALTPDRGYYLLTETPLKKVIQDSQPNISHYDSNKEVFYARIHLSLNVLSLIALIVFVLTMILNIIRVSVPVGSYDWVYLIFQQPVYVIMCLLPIGFPAMWLAEYTFTSARISTLFQVLTSGTHNIAIVEENKHSHIRIPITLFIHQLYAMIVGKTTLYWEHLLSLGQLTSLCCIDKNGLLADLLYAPEKLLFIKTRETDVMDENHILPSSMVDTYQQQDREQQQELFEEEQQQQQSEPSKQEEQVAVENVEPSAPINKNTTKSSVPDYVTLDITFDRNADDESNVITFEEPDWKDHMNNLRPLGLNALITGCSPLPDFDSVQGMLDAKSHLWKKYMYLLGKEIGFSDNVLDSFAFRKRIHTQFNNLEMSAVIVDYGNGLQIQSFGHPELLIQYCSEYWDGNEIKDFCMESRSIILETFKQWGERRDLYCLALAYKPIDQKYTDVIIKDKDSKIVNVDLKHLDVHHDGDEGDDDGHHEQDLKRAKLYDRAQDGQIYLGMAAFRQQPKRDLEKFIEHMNDCGIRFTIFSKGSAQKTKAFGSKIGLMTDWNACISLAEREDLKMDESDMKAQLPHGIDNIKKHLRDVDDVPLLVPLFSDSEPNSTMNMIQIMQDHHEVVCVVGSSIGVANTPIFVQGNVCLSVDPSSERSGHAVSGVPLRTVEAFDDVEEEQELQEIQEEEPMMDAMRPKNDFEEDFADLFSFPCAFHIKSQDVSFFPILFHLIKESRRMNYNMKQSFTFFLGATMTVLIVQFLTQFCLLPSPLLDGIQCLWIVLVIIPILSFSLLGSQMEPGIMNLISSKGIVRRFKYLQMMLIVTVRFLLPVPVCLVMYVWTFFRMEQSGVTRVGWNIFGGQVDVDVYRSPPVQAAIVYAQNVALFVLVYYFTIMSVSYHHRVHSIFTVVPFRNVLWVFAVIACLLMQVAFCAISMAVVGTTRQVFPSYEFYAYLIVFLLPFVMIVVDELVKIKMRKTFRKNQQRLQLQFGTRLGMYSPK</sequence>
<dbReference type="EMBL" id="JAOPGA020001311">
    <property type="protein sequence ID" value="KAL0487154.1"/>
    <property type="molecule type" value="Genomic_DNA"/>
</dbReference>
<dbReference type="InterPro" id="IPR039720">
    <property type="entry name" value="TMEM94"/>
</dbReference>
<keyword evidence="2 4" id="KW-0812">Transmembrane</keyword>
<feature type="transmembrane region" description="Helical" evidence="2">
    <location>
        <begin position="460"/>
        <end position="482"/>
    </location>
</feature>
<feature type="transmembrane region" description="Helical" evidence="2">
    <location>
        <begin position="312"/>
        <end position="330"/>
    </location>
</feature>